<dbReference type="Proteomes" id="UP001140076">
    <property type="component" value="Unassembled WGS sequence"/>
</dbReference>
<comment type="caution">
    <text evidence="3">The sequence shown here is derived from an EMBL/GenBank/DDBJ whole genome shotgun (WGS) entry which is preliminary data.</text>
</comment>
<name>A0A9X3NPI6_9ACTN</name>
<reference evidence="3" key="1">
    <citation type="submission" date="2021-10" db="EMBL/GenBank/DDBJ databases">
        <title>Streptomonospora sp. nov., isolated from mangrove soil.</title>
        <authorList>
            <person name="Chen X."/>
            <person name="Ge X."/>
            <person name="Liu W."/>
        </authorList>
    </citation>
    <scope>NUCLEOTIDE SEQUENCE</scope>
    <source>
        <strain evidence="3">S1-112</strain>
    </source>
</reference>
<accession>A0A9X3NPI6</accession>
<gene>
    <name evidence="3" type="ORF">LG943_16840</name>
</gene>
<dbReference type="RefSeq" id="WP_270073227.1">
    <property type="nucleotide sequence ID" value="NZ_JAJAQC010000028.1"/>
</dbReference>
<proteinExistence type="predicted"/>
<keyword evidence="1" id="KW-0175">Coiled coil</keyword>
<organism evidence="3 4">
    <name type="scientific">Streptomonospora mangrovi</name>
    <dbReference type="NCBI Taxonomy" id="2883123"/>
    <lineage>
        <taxon>Bacteria</taxon>
        <taxon>Bacillati</taxon>
        <taxon>Actinomycetota</taxon>
        <taxon>Actinomycetes</taxon>
        <taxon>Streptosporangiales</taxon>
        <taxon>Nocardiopsidaceae</taxon>
        <taxon>Streptomonospora</taxon>
    </lineage>
</organism>
<evidence type="ECO:0000313" key="4">
    <source>
        <dbReference type="Proteomes" id="UP001140076"/>
    </source>
</evidence>
<dbReference type="AlphaFoldDB" id="A0A9X3NPI6"/>
<evidence type="ECO:0000256" key="2">
    <source>
        <dbReference type="SAM" id="MobiDB-lite"/>
    </source>
</evidence>
<feature type="region of interest" description="Disordered" evidence="2">
    <location>
        <begin position="70"/>
        <end position="89"/>
    </location>
</feature>
<evidence type="ECO:0000256" key="1">
    <source>
        <dbReference type="SAM" id="Coils"/>
    </source>
</evidence>
<evidence type="ECO:0000313" key="3">
    <source>
        <dbReference type="EMBL" id="MDA0565968.1"/>
    </source>
</evidence>
<dbReference type="EMBL" id="JAJAQC010000028">
    <property type="protein sequence ID" value="MDA0565968.1"/>
    <property type="molecule type" value="Genomic_DNA"/>
</dbReference>
<feature type="coiled-coil region" evidence="1">
    <location>
        <begin position="6"/>
        <end position="36"/>
    </location>
</feature>
<keyword evidence="4" id="KW-1185">Reference proteome</keyword>
<sequence>MKRRELSHTEQLRQALSEREAQLQEAKARLAALEGSTSLQVGRALTAAAKRPGRGLLRLPRDLFRLWRRAGRTQQGTGRRRKAEPVRSFDAERQETRLLSGSLGVRDDRLVVAGILSPAARAAIEPYVRVVPLRPQDAQSAFESVDVDVVLVSASATAPGSLWAHAGDPAVADRTRVLNWVIESAESRGVPSILVADAPAPPALATLAFDLVYDGDLGVPLHRFNPVAAEPERAAEPAHVPSPAPGGVVVDRLVGRLAEDGLRRLEPGWADLPEVLRSSATVVVDDSGLADRALVCGARALLLGDLKRTHPTGQNGPAVRAVPANAGALRSSAASDELARLRERGPLTAEELRLVLRSVFLTDATPVRLAEIFGKVAFAPGSGSPSLPLKTREVAVLAAPGDDNTSLLLAGDVLDQQHAPSEVVVPEAAANLAGVERLRSHGVPVRLAPGAAFGGAPRPEDWARLAEAATAHWTVLWTAPRGAAHLADLLCAAECSGADAVGPAVGSWRSSGASPAAPDAVDEAVAEQEYVFVSAIAPELARRELVARALQPGVWNRHGARLLALGPLRGAGEEDAPDHARTTPNVG</sequence>
<protein>
    <submittedName>
        <fullName evidence="3">Uncharacterized protein</fullName>
    </submittedName>
</protein>